<accession>A0A0B2WFU2</accession>
<dbReference type="GeneID" id="63741690"/>
<gene>
    <name evidence="1" type="ORF">MAM_07235</name>
</gene>
<dbReference type="Pfam" id="PF12224">
    <property type="entry name" value="Amidoligase_2"/>
    <property type="match status" value="1"/>
</dbReference>
<organism evidence="1 2">
    <name type="scientific">Metarhizium album (strain ARSEF 1941)</name>
    <dbReference type="NCBI Taxonomy" id="1081103"/>
    <lineage>
        <taxon>Eukaryota</taxon>
        <taxon>Fungi</taxon>
        <taxon>Dikarya</taxon>
        <taxon>Ascomycota</taxon>
        <taxon>Pezizomycotina</taxon>
        <taxon>Sordariomycetes</taxon>
        <taxon>Hypocreomycetidae</taxon>
        <taxon>Hypocreales</taxon>
        <taxon>Clavicipitaceae</taxon>
        <taxon>Metarhizium</taxon>
    </lineage>
</organism>
<dbReference type="RefSeq" id="XP_040675882.1">
    <property type="nucleotide sequence ID" value="XM_040826033.1"/>
</dbReference>
<sequence length="358" mass="39449">MELLFKPNEALATRSREAVRSAIAKEVTAAGIVAGVISQDYQAWSIMDEPTLDERKDFCIQRARHAATAAHARILYDSAASFATTAPRAIANKSTLTGRLEIVSRRIGSNVDWRAEISTVFDTLSRIGEIKLTTGCSMHVHVSPSAGKTPCTPKQMHGILKAIAYMDHAITDIVPGSRKENEWAASNFSPGKCDPSTGELYNDVPQDTWEPLFREFEKIRMLVMISTKVLNDKFLSWNFKHLCSSCGTVESRRPPGVGDAQRAIYRVAVTLGFIQQAICYDWGDVKCDQEHADVGFLGEFIVLGLSRLERTCQGIIEVMGTDASQSPPSTWAEKAAIDVKKKEKLLKDGNFVAKASHN</sequence>
<evidence type="ECO:0000313" key="2">
    <source>
        <dbReference type="Proteomes" id="UP000030816"/>
    </source>
</evidence>
<name>A0A0B2WFU2_METAS</name>
<protein>
    <recommendedName>
        <fullName evidence="3">Amidoligase enzyme</fullName>
    </recommendedName>
</protein>
<evidence type="ECO:0008006" key="3">
    <source>
        <dbReference type="Google" id="ProtNLM"/>
    </source>
</evidence>
<dbReference type="STRING" id="1081103.A0A0B2WFU2"/>
<keyword evidence="2" id="KW-1185">Reference proteome</keyword>
<dbReference type="Proteomes" id="UP000030816">
    <property type="component" value="Unassembled WGS sequence"/>
</dbReference>
<dbReference type="OrthoDB" id="5300045at2759"/>
<dbReference type="AlphaFoldDB" id="A0A0B2WFU2"/>
<dbReference type="EMBL" id="AZHE01000029">
    <property type="protein sequence ID" value="KHN94816.1"/>
    <property type="molecule type" value="Genomic_DNA"/>
</dbReference>
<dbReference type="InterPro" id="IPR022025">
    <property type="entry name" value="Amidoligase_2"/>
</dbReference>
<evidence type="ECO:0000313" key="1">
    <source>
        <dbReference type="EMBL" id="KHN94816.1"/>
    </source>
</evidence>
<dbReference type="HOGENOM" id="CLU_039967_0_0_1"/>
<proteinExistence type="predicted"/>
<reference evidence="1 2" key="1">
    <citation type="journal article" date="2014" name="Proc. Natl. Acad. Sci. U.S.A.">
        <title>Trajectory and genomic determinants of fungal-pathogen speciation and host adaptation.</title>
        <authorList>
            <person name="Hu X."/>
            <person name="Xiao G."/>
            <person name="Zheng P."/>
            <person name="Shang Y."/>
            <person name="Su Y."/>
            <person name="Zhang X."/>
            <person name="Liu X."/>
            <person name="Zhan S."/>
            <person name="St Leger R.J."/>
            <person name="Wang C."/>
        </authorList>
    </citation>
    <scope>NUCLEOTIDE SEQUENCE [LARGE SCALE GENOMIC DNA]</scope>
    <source>
        <strain evidence="1 2">ARSEF 1941</strain>
    </source>
</reference>
<comment type="caution">
    <text evidence="1">The sequence shown here is derived from an EMBL/GenBank/DDBJ whole genome shotgun (WGS) entry which is preliminary data.</text>
</comment>